<name>W7TWJ9_9STRA</name>
<reference evidence="2 3" key="1">
    <citation type="journal article" date="2014" name="Mol. Plant">
        <title>Chromosome Scale Genome Assembly and Transcriptome Profiling of Nannochloropsis gaditana in Nitrogen Depletion.</title>
        <authorList>
            <person name="Corteggiani Carpinelli E."/>
            <person name="Telatin A."/>
            <person name="Vitulo N."/>
            <person name="Forcato C."/>
            <person name="D'Angelo M."/>
            <person name="Schiavon R."/>
            <person name="Vezzi A."/>
            <person name="Giacometti G.M."/>
            <person name="Morosinotto T."/>
            <person name="Valle G."/>
        </authorList>
    </citation>
    <scope>NUCLEOTIDE SEQUENCE [LARGE SCALE GENOMIC DNA]</scope>
    <source>
        <strain evidence="2 3">B-31</strain>
    </source>
</reference>
<accession>W7TWJ9</accession>
<feature type="compositionally biased region" description="Polar residues" evidence="1">
    <location>
        <begin position="24"/>
        <end position="39"/>
    </location>
</feature>
<dbReference type="Proteomes" id="UP000019335">
    <property type="component" value="Chromosome 5"/>
</dbReference>
<comment type="caution">
    <text evidence="2">The sequence shown here is derived from an EMBL/GenBank/DDBJ whole genome shotgun (WGS) entry which is preliminary data.</text>
</comment>
<organism evidence="2 3">
    <name type="scientific">Nannochloropsis gaditana</name>
    <dbReference type="NCBI Taxonomy" id="72520"/>
    <lineage>
        <taxon>Eukaryota</taxon>
        <taxon>Sar</taxon>
        <taxon>Stramenopiles</taxon>
        <taxon>Ochrophyta</taxon>
        <taxon>Eustigmatophyceae</taxon>
        <taxon>Eustigmatales</taxon>
        <taxon>Monodopsidaceae</taxon>
        <taxon>Nannochloropsis</taxon>
    </lineage>
</organism>
<proteinExistence type="predicted"/>
<evidence type="ECO:0000256" key="1">
    <source>
        <dbReference type="SAM" id="MobiDB-lite"/>
    </source>
</evidence>
<evidence type="ECO:0000313" key="3">
    <source>
        <dbReference type="Proteomes" id="UP000019335"/>
    </source>
</evidence>
<gene>
    <name evidence="2" type="ORF">Naga_100197g4</name>
</gene>
<sequence>MNMAASLDQSLTIFDYLPKAEPPSLNNSMSELASAVSSVRGNEDDDDEREENGTYVNSYGSSFPASASGTSNLTATSAASKSSTTVASSGATRKRSTANAHGSSDDKRQKKLELNRLASRVSLILLWKEDSARIPSPKRCE</sequence>
<evidence type="ECO:0000313" key="2">
    <source>
        <dbReference type="EMBL" id="EWM27893.1"/>
    </source>
</evidence>
<dbReference type="EMBL" id="AZIL01000361">
    <property type="protein sequence ID" value="EWM27893.1"/>
    <property type="molecule type" value="Genomic_DNA"/>
</dbReference>
<feature type="compositionally biased region" description="Polar residues" evidence="1">
    <location>
        <begin position="54"/>
        <end position="64"/>
    </location>
</feature>
<keyword evidence="3" id="KW-1185">Reference proteome</keyword>
<feature type="region of interest" description="Disordered" evidence="1">
    <location>
        <begin position="18"/>
        <end position="111"/>
    </location>
</feature>
<protein>
    <submittedName>
        <fullName evidence="2">Uncharacterized protein</fullName>
    </submittedName>
</protein>
<dbReference type="AlphaFoldDB" id="W7TWJ9"/>
<feature type="compositionally biased region" description="Low complexity" evidence="1">
    <location>
        <begin position="65"/>
        <end position="91"/>
    </location>
</feature>